<dbReference type="InterPro" id="IPR016024">
    <property type="entry name" value="ARM-type_fold"/>
</dbReference>
<evidence type="ECO:0000256" key="2">
    <source>
        <dbReference type="SAM" id="MobiDB-lite"/>
    </source>
</evidence>
<sequence length="540" mass="63147">MWIVENNKDAENRHAFGIFQSYLQTLTTIMTTACHRGAIEAAGNCLSRVVRQLMHLKQHVLTGETGANSARFRPLQRYTTEIKGMCQRLLAYPQNHLDDFRRHRGYIWMLHSCMRNDAVDIVPGSPLRMYLEEHTQLAKRAADHEREQMNCENVPPVMMVLWLHQLNLLARETVLNESILPHIDELMIVALAHIRSPQWPVRNAALQLYSSCAAKLTGQRQQYKDLDADWAPVYTSFDEVAVKANRTMEFMLRQLKTLLPLGERSPGGDERSSFPVQRDPVTPFLLLVLEFISKLEYRGYRLGTADDPTVAMVFKYRAILWQLLRHEHDQVRKLAARSFAQLHDYYTEIPNLLEHIIHVLFTSRDSNFRQGLCQAIMACVQKYVTLERYVRRNQWLEEQQQQHQFPQIKDVILNSVRDMVGRHYMFDRDINVVSTFRFRCELHKLLLYLRFPRDSPVVMELIINRIAPNMHGLDVFAMQLNQVYNSGLSTAPETVTADPSAARQHQHHHHHQQQLQQHSMPYELFLELDRDLLLDQEEEV</sequence>
<dbReference type="PANTHER" id="PTHR14387:SF0">
    <property type="entry name" value="DUF2428 DOMAIN-CONTAINING PROTEIN"/>
    <property type="match status" value="1"/>
</dbReference>
<evidence type="ECO:0000313" key="5">
    <source>
        <dbReference type="Proteomes" id="UP000075901"/>
    </source>
</evidence>
<dbReference type="Proteomes" id="UP000075901">
    <property type="component" value="Unassembled WGS sequence"/>
</dbReference>
<dbReference type="InterPro" id="IPR019442">
    <property type="entry name" value="THADA/TRM732_DUF2428"/>
</dbReference>
<evidence type="ECO:0000256" key="1">
    <source>
        <dbReference type="ARBA" id="ARBA00010409"/>
    </source>
</evidence>
<dbReference type="PANTHER" id="PTHR14387">
    <property type="entry name" value="THADA/DEATH RECEPTOR INTERACTING PROTEIN"/>
    <property type="match status" value="1"/>
</dbReference>
<reference evidence="4" key="2">
    <citation type="submission" date="2020-05" db="UniProtKB">
        <authorList>
            <consortium name="EnsemblMetazoa"/>
        </authorList>
    </citation>
    <scope>IDENTIFICATION</scope>
    <source>
        <strain evidence="4">maculatus3</strain>
    </source>
</reference>
<name>A0A182SXI2_9DIPT</name>
<proteinExistence type="inferred from homology"/>
<comment type="similarity">
    <text evidence="1">Belongs to the THADA family.</text>
</comment>
<protein>
    <submittedName>
        <fullName evidence="4">DUF2428 domain-containing protein</fullName>
    </submittedName>
</protein>
<dbReference type="EnsemblMetazoa" id="AMAM015426-RA">
    <property type="protein sequence ID" value="AMAM015426-PA"/>
    <property type="gene ID" value="AMAM015426"/>
</dbReference>
<organism evidence="4 5">
    <name type="scientific">Anopheles maculatus</name>
    <dbReference type="NCBI Taxonomy" id="74869"/>
    <lineage>
        <taxon>Eukaryota</taxon>
        <taxon>Metazoa</taxon>
        <taxon>Ecdysozoa</taxon>
        <taxon>Arthropoda</taxon>
        <taxon>Hexapoda</taxon>
        <taxon>Insecta</taxon>
        <taxon>Pterygota</taxon>
        <taxon>Neoptera</taxon>
        <taxon>Endopterygota</taxon>
        <taxon>Diptera</taxon>
        <taxon>Nematocera</taxon>
        <taxon>Culicoidea</taxon>
        <taxon>Culicidae</taxon>
        <taxon>Anophelinae</taxon>
        <taxon>Anopheles</taxon>
        <taxon>Anopheles maculatus group</taxon>
    </lineage>
</organism>
<dbReference type="GO" id="GO:0005829">
    <property type="term" value="C:cytosol"/>
    <property type="evidence" value="ECO:0007669"/>
    <property type="project" value="TreeGrafter"/>
</dbReference>
<dbReference type="GO" id="GO:0030488">
    <property type="term" value="P:tRNA methylation"/>
    <property type="evidence" value="ECO:0007669"/>
    <property type="project" value="TreeGrafter"/>
</dbReference>
<accession>A0A182SXI2</accession>
<keyword evidence="5" id="KW-1185">Reference proteome</keyword>
<feature type="region of interest" description="Disordered" evidence="2">
    <location>
        <begin position="491"/>
        <end position="517"/>
    </location>
</feature>
<dbReference type="SUPFAM" id="SSF48371">
    <property type="entry name" value="ARM repeat"/>
    <property type="match status" value="1"/>
</dbReference>
<dbReference type="InterPro" id="IPR051954">
    <property type="entry name" value="tRNA_methyltransferase_THADA"/>
</dbReference>
<dbReference type="VEuPathDB" id="VectorBase:AMAM015426"/>
<feature type="domain" description="DUF2428" evidence="3">
    <location>
        <begin position="19"/>
        <end position="199"/>
    </location>
</feature>
<dbReference type="AlphaFoldDB" id="A0A182SXI2"/>
<dbReference type="Pfam" id="PF10350">
    <property type="entry name" value="DUF2428"/>
    <property type="match status" value="1"/>
</dbReference>
<reference evidence="5" key="1">
    <citation type="submission" date="2013-09" db="EMBL/GenBank/DDBJ databases">
        <title>The Genome Sequence of Anopheles maculatus species B.</title>
        <authorList>
            <consortium name="The Broad Institute Genomics Platform"/>
            <person name="Neafsey D.E."/>
            <person name="Besansky N."/>
            <person name="Howell P."/>
            <person name="Walton C."/>
            <person name="Young S.K."/>
            <person name="Zeng Q."/>
            <person name="Gargeya S."/>
            <person name="Fitzgerald M."/>
            <person name="Haas B."/>
            <person name="Abouelleil A."/>
            <person name="Allen A.W."/>
            <person name="Alvarado L."/>
            <person name="Arachchi H.M."/>
            <person name="Berlin A.M."/>
            <person name="Chapman S.B."/>
            <person name="Gainer-Dewar J."/>
            <person name="Goldberg J."/>
            <person name="Griggs A."/>
            <person name="Gujja S."/>
            <person name="Hansen M."/>
            <person name="Howarth C."/>
            <person name="Imamovic A."/>
            <person name="Ireland A."/>
            <person name="Larimer J."/>
            <person name="McCowan C."/>
            <person name="Murphy C."/>
            <person name="Pearson M."/>
            <person name="Poon T.W."/>
            <person name="Priest M."/>
            <person name="Roberts A."/>
            <person name="Saif S."/>
            <person name="Shea T."/>
            <person name="Sisk P."/>
            <person name="Sykes S."/>
            <person name="Wortman J."/>
            <person name="Nusbaum C."/>
            <person name="Birren B."/>
        </authorList>
    </citation>
    <scope>NUCLEOTIDE SEQUENCE [LARGE SCALE GENOMIC DNA]</scope>
    <source>
        <strain evidence="5">maculatus3</strain>
    </source>
</reference>
<evidence type="ECO:0000259" key="3">
    <source>
        <dbReference type="Pfam" id="PF10350"/>
    </source>
</evidence>
<evidence type="ECO:0000313" key="4">
    <source>
        <dbReference type="EnsemblMetazoa" id="AMAM015426-PA"/>
    </source>
</evidence>